<accession>A0A372LQ81</accession>
<name>A0A372LQ81_9BACI</name>
<dbReference type="OrthoDB" id="2843394at2"/>
<dbReference type="RefSeq" id="WP_117325951.1">
    <property type="nucleotide sequence ID" value="NZ_QVTE01000016.1"/>
</dbReference>
<dbReference type="AlphaFoldDB" id="A0A372LQ81"/>
<evidence type="ECO:0000313" key="1">
    <source>
        <dbReference type="EMBL" id="RFU70368.1"/>
    </source>
</evidence>
<sequence length="250" mass="28836">MINIDNLLRTVVADTNIYKSKLLAHLEWEPGSTHLLVASSIIQKRYILIKENEVDIGSLDDSLYFYEVVKELQAPTYEGILNKIEEGDWLGNFSFLLTTRQFDTKQERVLLEKNYAHLIYLTEPPIETIEFLQMDFYLGFNSEKAKWGVCWLKHDSPFSREEGLLCPRQNCITEGLGVIWASKAEADLILKNILLITRKFGSKGNFRNYPTAKDFMDDFLMIMKKIANKSMKASEIEEWSSNALAQFSVT</sequence>
<protein>
    <submittedName>
        <fullName evidence="1">Uncharacterized protein</fullName>
    </submittedName>
</protein>
<reference evidence="1 2" key="1">
    <citation type="submission" date="2018-08" db="EMBL/GenBank/DDBJ databases">
        <title>Bacillus chawlae sp. nov., Bacillus glennii sp. nov., and Bacillus saganii sp. nov. Isolated from the Vehicle Assembly Building at Kennedy Space Center where the Viking Spacecraft were Assembled.</title>
        <authorList>
            <person name="Seuylemezian A."/>
            <person name="Vaishampayan P."/>
        </authorList>
    </citation>
    <scope>NUCLEOTIDE SEQUENCE [LARGE SCALE GENOMIC DNA]</scope>
    <source>
        <strain evidence="1 2">V47-23a</strain>
    </source>
</reference>
<dbReference type="Proteomes" id="UP000264541">
    <property type="component" value="Unassembled WGS sequence"/>
</dbReference>
<gene>
    <name evidence="1" type="ORF">D0469_07135</name>
</gene>
<keyword evidence="2" id="KW-1185">Reference proteome</keyword>
<comment type="caution">
    <text evidence="1">The sequence shown here is derived from an EMBL/GenBank/DDBJ whole genome shotgun (WGS) entry which is preliminary data.</text>
</comment>
<evidence type="ECO:0000313" key="2">
    <source>
        <dbReference type="Proteomes" id="UP000264541"/>
    </source>
</evidence>
<proteinExistence type="predicted"/>
<organism evidence="1 2">
    <name type="scientific">Peribacillus saganii</name>
    <dbReference type="NCBI Taxonomy" id="2303992"/>
    <lineage>
        <taxon>Bacteria</taxon>
        <taxon>Bacillati</taxon>
        <taxon>Bacillota</taxon>
        <taxon>Bacilli</taxon>
        <taxon>Bacillales</taxon>
        <taxon>Bacillaceae</taxon>
        <taxon>Peribacillus</taxon>
    </lineage>
</organism>
<dbReference type="EMBL" id="QVTE01000016">
    <property type="protein sequence ID" value="RFU70368.1"/>
    <property type="molecule type" value="Genomic_DNA"/>
</dbReference>